<dbReference type="InterPro" id="IPR036872">
    <property type="entry name" value="CH_dom_sf"/>
</dbReference>
<protein>
    <submittedName>
        <fullName evidence="5">Calponin-homology (CH) domain-containing protein</fullName>
    </submittedName>
</protein>
<name>A0A915PNF4_9BILA</name>
<dbReference type="PANTHER" id="PTHR11915">
    <property type="entry name" value="SPECTRIN/FILAMIN RELATED CYTOSKELETAL PROTEIN"/>
    <property type="match status" value="1"/>
</dbReference>
<dbReference type="Pfam" id="PF00307">
    <property type="entry name" value="CH"/>
    <property type="match status" value="1"/>
</dbReference>
<dbReference type="Proteomes" id="UP000887581">
    <property type="component" value="Unplaced"/>
</dbReference>
<evidence type="ECO:0000256" key="1">
    <source>
        <dbReference type="ARBA" id="ARBA00022737"/>
    </source>
</evidence>
<reference evidence="5" key="1">
    <citation type="submission" date="2022-11" db="UniProtKB">
        <authorList>
            <consortium name="WormBaseParasite"/>
        </authorList>
    </citation>
    <scope>IDENTIFICATION</scope>
</reference>
<accession>A0A915PNF4</accession>
<evidence type="ECO:0000259" key="3">
    <source>
        <dbReference type="PROSITE" id="PS50021"/>
    </source>
</evidence>
<dbReference type="InterPro" id="IPR001589">
    <property type="entry name" value="Actinin_actin-bd_CS"/>
</dbReference>
<dbReference type="SUPFAM" id="SSF47576">
    <property type="entry name" value="Calponin-homology domain, CH-domain"/>
    <property type="match status" value="1"/>
</dbReference>
<dbReference type="PROSITE" id="PS50021">
    <property type="entry name" value="CH"/>
    <property type="match status" value="1"/>
</dbReference>
<dbReference type="AlphaFoldDB" id="A0A915PNF4"/>
<evidence type="ECO:0000313" key="5">
    <source>
        <dbReference type="WBParaSite" id="sdigi.contig2.g292.t1"/>
    </source>
</evidence>
<evidence type="ECO:0000313" key="4">
    <source>
        <dbReference type="Proteomes" id="UP000887581"/>
    </source>
</evidence>
<dbReference type="WBParaSite" id="sdigi.contig2.g292.t1">
    <property type="protein sequence ID" value="sdigi.contig2.g292.t1"/>
    <property type="gene ID" value="sdigi.contig2.g292"/>
</dbReference>
<proteinExistence type="predicted"/>
<dbReference type="InterPro" id="IPR001715">
    <property type="entry name" value="CH_dom"/>
</dbReference>
<keyword evidence="4" id="KW-1185">Reference proteome</keyword>
<sequence length="134" mass="15963">MRYKLQAMTTDIAVRGHDYNGRIEDYEEYDENSSARLFERSRIKALADERENVQKKTFTKWVNSHLLPVNCKIHDLYMDMRDGKMLIRLLEVLSGERLSEERGTFGLLFTQFTYKPEQEAKRRRKAGWKAEIQL</sequence>
<feature type="domain" description="Calponin-homology (CH)" evidence="3">
    <location>
        <begin position="52"/>
        <end position="134"/>
    </location>
</feature>
<organism evidence="4 5">
    <name type="scientific">Setaria digitata</name>
    <dbReference type="NCBI Taxonomy" id="48799"/>
    <lineage>
        <taxon>Eukaryota</taxon>
        <taxon>Metazoa</taxon>
        <taxon>Ecdysozoa</taxon>
        <taxon>Nematoda</taxon>
        <taxon>Chromadorea</taxon>
        <taxon>Rhabditida</taxon>
        <taxon>Spirurina</taxon>
        <taxon>Spiruromorpha</taxon>
        <taxon>Filarioidea</taxon>
        <taxon>Setariidae</taxon>
        <taxon>Setaria</taxon>
    </lineage>
</organism>
<keyword evidence="1" id="KW-0677">Repeat</keyword>
<keyword evidence="2" id="KW-0009">Actin-binding</keyword>
<evidence type="ECO:0000256" key="2">
    <source>
        <dbReference type="ARBA" id="ARBA00023203"/>
    </source>
</evidence>
<dbReference type="Gene3D" id="1.10.418.10">
    <property type="entry name" value="Calponin-like domain"/>
    <property type="match status" value="1"/>
</dbReference>
<dbReference type="GO" id="GO:0003779">
    <property type="term" value="F:actin binding"/>
    <property type="evidence" value="ECO:0007669"/>
    <property type="project" value="UniProtKB-KW"/>
</dbReference>
<dbReference type="PROSITE" id="PS00019">
    <property type="entry name" value="ACTININ_1"/>
    <property type="match status" value="1"/>
</dbReference>